<dbReference type="InterPro" id="IPR009665">
    <property type="entry name" value="YyaC"/>
</dbReference>
<organism evidence="1 2">
    <name type="scientific">Fictibacillus halophilus</name>
    <dbReference type="NCBI Taxonomy" id="1610490"/>
    <lineage>
        <taxon>Bacteria</taxon>
        <taxon>Bacillati</taxon>
        <taxon>Bacillota</taxon>
        <taxon>Bacilli</taxon>
        <taxon>Bacillales</taxon>
        <taxon>Fictibacillaceae</taxon>
        <taxon>Fictibacillus</taxon>
    </lineage>
</organism>
<evidence type="ECO:0000313" key="1">
    <source>
        <dbReference type="EMBL" id="MET3726439.1"/>
    </source>
</evidence>
<proteinExistence type="predicted"/>
<dbReference type="RefSeq" id="WP_198768840.1">
    <property type="nucleotide sequence ID" value="NZ_JAEACF010000001.1"/>
</dbReference>
<dbReference type="SUPFAM" id="SSF53163">
    <property type="entry name" value="HybD-like"/>
    <property type="match status" value="1"/>
</dbReference>
<gene>
    <name evidence="1" type="ORF">ABID52_000020</name>
</gene>
<dbReference type="Proteomes" id="UP001549097">
    <property type="component" value="Unassembled WGS sequence"/>
</dbReference>
<name>A0ABV2LCY8_9BACL</name>
<dbReference type="EMBL" id="JBEPMP010000001">
    <property type="protein sequence ID" value="MET3726439.1"/>
    <property type="molecule type" value="Genomic_DNA"/>
</dbReference>
<reference evidence="1 2" key="1">
    <citation type="submission" date="2024-06" db="EMBL/GenBank/DDBJ databases">
        <title>Genomic Encyclopedia of Type Strains, Phase IV (KMG-IV): sequencing the most valuable type-strain genomes for metagenomic binning, comparative biology and taxonomic classification.</title>
        <authorList>
            <person name="Goeker M."/>
        </authorList>
    </citation>
    <scope>NUCLEOTIDE SEQUENCE [LARGE SCALE GENOMIC DNA]</scope>
    <source>
        <strain evidence="1 2">DSM 100124</strain>
    </source>
</reference>
<dbReference type="Pfam" id="PF06866">
    <property type="entry name" value="DUF1256"/>
    <property type="match status" value="1"/>
</dbReference>
<accession>A0ABV2LCY8</accession>
<protein>
    <submittedName>
        <fullName evidence="1">Sporulation protein YyaC</fullName>
    </submittedName>
</protein>
<sequence length="210" mass="23225">MFLKRKLGLGKPIQYKLHHEDKEAMLRITEQILPMLPESTHQPVVVVCIGTDRSTGDALGPLVGTKLHNKDTFPFFVYGTLDDPVHAVNLEEKLKMIATEHPGAFVIGIDACLGRLNHVGMVSINDGPVKPGAGVNKQLPPVGDMHITGIVNVSGFMEYFVLQNTRLSIVMKMADLIADSLHMACLRKKIQQKNMIASTESRSQDIYKIQ</sequence>
<keyword evidence="2" id="KW-1185">Reference proteome</keyword>
<dbReference type="NCBIfam" id="TIGR02841">
    <property type="entry name" value="spore_YyaC"/>
    <property type="match status" value="1"/>
</dbReference>
<dbReference type="InterPro" id="IPR023430">
    <property type="entry name" value="Pept_HybD-like_dom_sf"/>
</dbReference>
<evidence type="ECO:0000313" key="2">
    <source>
        <dbReference type="Proteomes" id="UP001549097"/>
    </source>
</evidence>
<comment type="caution">
    <text evidence="1">The sequence shown here is derived from an EMBL/GenBank/DDBJ whole genome shotgun (WGS) entry which is preliminary data.</text>
</comment>